<dbReference type="GO" id="GO:0005634">
    <property type="term" value="C:nucleus"/>
    <property type="evidence" value="ECO:0007669"/>
    <property type="project" value="UniProtKB-SubCell"/>
</dbReference>
<dbReference type="STRING" id="90262.A0A1X2IUD4"/>
<dbReference type="InterPro" id="IPR036864">
    <property type="entry name" value="Zn2-C6_fun-type_DNA-bd_sf"/>
</dbReference>
<dbReference type="Pfam" id="PF00172">
    <property type="entry name" value="Zn_clus"/>
    <property type="match status" value="1"/>
</dbReference>
<keyword evidence="3" id="KW-0805">Transcription regulation</keyword>
<dbReference type="SMART" id="SM00906">
    <property type="entry name" value="Fungal_trans"/>
    <property type="match status" value="1"/>
</dbReference>
<dbReference type="AlphaFoldDB" id="A0A1X2IUD4"/>
<evidence type="ECO:0000256" key="4">
    <source>
        <dbReference type="ARBA" id="ARBA00023163"/>
    </source>
</evidence>
<dbReference type="InterPro" id="IPR007219">
    <property type="entry name" value="XnlR_reg_dom"/>
</dbReference>
<dbReference type="PANTHER" id="PTHR47338">
    <property type="entry name" value="ZN(II)2CYS6 TRANSCRIPTION FACTOR (EUROFUNG)-RELATED"/>
    <property type="match status" value="1"/>
</dbReference>
<dbReference type="GO" id="GO:0003677">
    <property type="term" value="F:DNA binding"/>
    <property type="evidence" value="ECO:0007669"/>
    <property type="project" value="InterPro"/>
</dbReference>
<comment type="subcellular location">
    <subcellularLocation>
        <location evidence="1">Nucleus</location>
    </subcellularLocation>
</comment>
<evidence type="ECO:0000256" key="2">
    <source>
        <dbReference type="ARBA" id="ARBA00022723"/>
    </source>
</evidence>
<dbReference type="SMART" id="SM00066">
    <property type="entry name" value="GAL4"/>
    <property type="match status" value="1"/>
</dbReference>
<feature type="compositionally biased region" description="Polar residues" evidence="6">
    <location>
        <begin position="140"/>
        <end position="154"/>
    </location>
</feature>
<reference evidence="8 9" key="1">
    <citation type="submission" date="2016-07" db="EMBL/GenBank/DDBJ databases">
        <title>Pervasive Adenine N6-methylation of Active Genes in Fungi.</title>
        <authorList>
            <consortium name="DOE Joint Genome Institute"/>
            <person name="Mondo S.J."/>
            <person name="Dannebaum R.O."/>
            <person name="Kuo R.C."/>
            <person name="Labutti K."/>
            <person name="Haridas S."/>
            <person name="Kuo A."/>
            <person name="Salamov A."/>
            <person name="Ahrendt S.R."/>
            <person name="Lipzen A."/>
            <person name="Sullivan W."/>
            <person name="Andreopoulos W.B."/>
            <person name="Clum A."/>
            <person name="Lindquist E."/>
            <person name="Daum C."/>
            <person name="Ramamoorthy G.K."/>
            <person name="Gryganskyi A."/>
            <person name="Culley D."/>
            <person name="Magnuson J.K."/>
            <person name="James T.Y."/>
            <person name="O'Malley M.A."/>
            <person name="Stajich J.E."/>
            <person name="Spatafora J.W."/>
            <person name="Visel A."/>
            <person name="Grigoriev I.V."/>
        </authorList>
    </citation>
    <scope>NUCLEOTIDE SEQUENCE [LARGE SCALE GENOMIC DNA]</scope>
    <source>
        <strain evidence="8 9">NRRL 1336</strain>
    </source>
</reference>
<feature type="region of interest" description="Disordered" evidence="6">
    <location>
        <begin position="67"/>
        <end position="86"/>
    </location>
</feature>
<keyword evidence="5" id="KW-0539">Nucleus</keyword>
<evidence type="ECO:0000256" key="1">
    <source>
        <dbReference type="ARBA" id="ARBA00004123"/>
    </source>
</evidence>
<evidence type="ECO:0000256" key="6">
    <source>
        <dbReference type="SAM" id="MobiDB-lite"/>
    </source>
</evidence>
<feature type="compositionally biased region" description="Polar residues" evidence="6">
    <location>
        <begin position="764"/>
        <end position="778"/>
    </location>
</feature>
<dbReference type="PROSITE" id="PS00463">
    <property type="entry name" value="ZN2_CY6_FUNGAL_1"/>
    <property type="match status" value="1"/>
</dbReference>
<feature type="compositionally biased region" description="Low complexity" evidence="6">
    <location>
        <begin position="155"/>
        <end position="171"/>
    </location>
</feature>
<evidence type="ECO:0000259" key="7">
    <source>
        <dbReference type="PROSITE" id="PS50048"/>
    </source>
</evidence>
<evidence type="ECO:0000256" key="3">
    <source>
        <dbReference type="ARBA" id="ARBA00023015"/>
    </source>
</evidence>
<dbReference type="PANTHER" id="PTHR47338:SF5">
    <property type="entry name" value="ZN(II)2CYS6 TRANSCRIPTION FACTOR (EUROFUNG)"/>
    <property type="match status" value="1"/>
</dbReference>
<dbReference type="GO" id="GO:0008270">
    <property type="term" value="F:zinc ion binding"/>
    <property type="evidence" value="ECO:0007669"/>
    <property type="project" value="InterPro"/>
</dbReference>
<sequence length="827" mass="93527">MFATLELPLRDDSRHKRLQGGRACHPCRMKKIKCDGKQPCMQCKARRRKCSFVKNAGDSYIRLDDSLSANGDNTSNMDTTENEGQSRNHIEHLFAGQGDASIRHKEAGQQFSIIHQRNGESSTRTEKLVEQLTDGLTRLALNQQNDPSSKTSALPSRTSSPIPPSTTSSSTVNPKNITPWLSYGGLIRWTPEQYPPANYTVLLDLPSRAVQEQLIGTFFTHCHHLLPTLSRRLFYDQLEMKGSLITPLLLNIMYAHASRHSPLYVHQSGAFYSRARQLIDDFMDIPRMSTVLALLYLAAYDEGTRSSRSWMYSGMAVRMALDLGLYRANYYSNEMSQFDVELRKRVLWTCYVMDQLYSSLMERPPMLSFNIISLDLPTPLPEDNDQERLAVAALSQLCRLVMILEKVVHYFLTRHSSQQQTNKSWTDGLLSADADDEQQVMVFLNDIKHWHDLLPHSLTWYDDDSIDTSNGHSGNDNGISTQRHQHNKQGQHQHWAVVNLHLLAFILELSLLLCCRYPTLTDRGHYLIRSTSQLVSWTLHYPHLRVSKALTAYSGLFCTSVLLVHHSTDKLQPEIKWESSDSTYTTLRQCLMDVRQCIQNIPEQDIQRFSHLVETILSPSIDYSHNSAFGSSLMDATMEAAAAAVVTATGVVGGDHDLDLLSSVSPLNDTYLGQYDSPSILHHHHNERQHYEKRDSTMTAASNHTAFVTPIFDKPFDHLSHALPIPTARTVETNTTVMMAPSSPRHQQHHQQMTPSTSSSRSSFGLTPLTNPSSSKATSKQHRNQHHSNSIEPADYTFELISVADEWARSLAYDTQQIDSLGSNRSH</sequence>
<evidence type="ECO:0000313" key="9">
    <source>
        <dbReference type="Proteomes" id="UP000193560"/>
    </source>
</evidence>
<feature type="region of interest" description="Disordered" evidence="6">
    <location>
        <begin position="140"/>
        <end position="174"/>
    </location>
</feature>
<dbReference type="GO" id="GO:0000981">
    <property type="term" value="F:DNA-binding transcription factor activity, RNA polymerase II-specific"/>
    <property type="evidence" value="ECO:0007669"/>
    <property type="project" value="InterPro"/>
</dbReference>
<dbReference type="Pfam" id="PF04082">
    <property type="entry name" value="Fungal_trans"/>
    <property type="match status" value="1"/>
</dbReference>
<keyword evidence="2" id="KW-0479">Metal-binding</keyword>
<dbReference type="EMBL" id="MCGE01000004">
    <property type="protein sequence ID" value="ORZ22405.1"/>
    <property type="molecule type" value="Genomic_DNA"/>
</dbReference>
<dbReference type="SUPFAM" id="SSF57701">
    <property type="entry name" value="Zn2/Cys6 DNA-binding domain"/>
    <property type="match status" value="1"/>
</dbReference>
<evidence type="ECO:0000313" key="8">
    <source>
        <dbReference type="EMBL" id="ORZ22405.1"/>
    </source>
</evidence>
<protein>
    <submittedName>
        <fullName evidence="8">Fungal-specific transcription factor domain-domain-containing protein</fullName>
    </submittedName>
</protein>
<dbReference type="Proteomes" id="UP000193560">
    <property type="component" value="Unassembled WGS sequence"/>
</dbReference>
<gene>
    <name evidence="8" type="ORF">BCR42DRAFT_345242</name>
</gene>
<organism evidence="8 9">
    <name type="scientific">Absidia repens</name>
    <dbReference type="NCBI Taxonomy" id="90262"/>
    <lineage>
        <taxon>Eukaryota</taxon>
        <taxon>Fungi</taxon>
        <taxon>Fungi incertae sedis</taxon>
        <taxon>Mucoromycota</taxon>
        <taxon>Mucoromycotina</taxon>
        <taxon>Mucoromycetes</taxon>
        <taxon>Mucorales</taxon>
        <taxon>Cunninghamellaceae</taxon>
        <taxon>Absidia</taxon>
    </lineage>
</organism>
<dbReference type="GO" id="GO:0006351">
    <property type="term" value="P:DNA-templated transcription"/>
    <property type="evidence" value="ECO:0007669"/>
    <property type="project" value="InterPro"/>
</dbReference>
<feature type="domain" description="Zn(2)-C6 fungal-type" evidence="7">
    <location>
        <begin position="23"/>
        <end position="52"/>
    </location>
</feature>
<comment type="caution">
    <text evidence="8">The sequence shown here is derived from an EMBL/GenBank/DDBJ whole genome shotgun (WGS) entry which is preliminary data.</text>
</comment>
<dbReference type="PROSITE" id="PS50048">
    <property type="entry name" value="ZN2_CY6_FUNGAL_2"/>
    <property type="match status" value="1"/>
</dbReference>
<dbReference type="Gene3D" id="4.10.240.10">
    <property type="entry name" value="Zn(2)-C6 fungal-type DNA-binding domain"/>
    <property type="match status" value="1"/>
</dbReference>
<feature type="compositionally biased region" description="Polar residues" evidence="6">
    <location>
        <begin position="67"/>
        <end position="83"/>
    </location>
</feature>
<dbReference type="OrthoDB" id="2406834at2759"/>
<dbReference type="CDD" id="cd00067">
    <property type="entry name" value="GAL4"/>
    <property type="match status" value="1"/>
</dbReference>
<evidence type="ECO:0000256" key="5">
    <source>
        <dbReference type="ARBA" id="ARBA00023242"/>
    </source>
</evidence>
<keyword evidence="4" id="KW-0804">Transcription</keyword>
<dbReference type="InterPro" id="IPR001138">
    <property type="entry name" value="Zn2Cys6_DnaBD"/>
</dbReference>
<feature type="compositionally biased region" description="Low complexity" evidence="6">
    <location>
        <begin position="750"/>
        <end position="763"/>
    </location>
</feature>
<keyword evidence="9" id="KW-1185">Reference proteome</keyword>
<proteinExistence type="predicted"/>
<dbReference type="CDD" id="cd12148">
    <property type="entry name" value="fungal_TF_MHR"/>
    <property type="match status" value="1"/>
</dbReference>
<dbReference type="InterPro" id="IPR050815">
    <property type="entry name" value="TF_fung"/>
</dbReference>
<name>A0A1X2IUD4_9FUNG</name>
<accession>A0A1X2IUD4</accession>
<feature type="region of interest" description="Disordered" evidence="6">
    <location>
        <begin position="741"/>
        <end position="791"/>
    </location>
</feature>